<reference evidence="1 2" key="1">
    <citation type="journal article" date="2018" name="G3 (Bethesda)">
        <title>Phylogenetic and Phylogenomic Definition of Rhizopus Species.</title>
        <authorList>
            <person name="Gryganskyi A.P."/>
            <person name="Golan J."/>
            <person name="Dolatabadi S."/>
            <person name="Mondo S."/>
            <person name="Robb S."/>
            <person name="Idnurm A."/>
            <person name="Muszewska A."/>
            <person name="Steczkiewicz K."/>
            <person name="Masonjones S."/>
            <person name="Liao H.L."/>
            <person name="Gajdeczka M.T."/>
            <person name="Anike F."/>
            <person name="Vuek A."/>
            <person name="Anishchenko I.M."/>
            <person name="Voigt K."/>
            <person name="de Hoog G.S."/>
            <person name="Smith M.E."/>
            <person name="Heitman J."/>
            <person name="Vilgalys R."/>
            <person name="Stajich J.E."/>
        </authorList>
    </citation>
    <scope>NUCLEOTIDE SEQUENCE [LARGE SCALE GENOMIC DNA]</scope>
    <source>
        <strain evidence="1 2">CBS 357.93</strain>
    </source>
</reference>
<sequence length="115" mass="13195">MFLNIILKKDERIKSVKNKMKKNSASQEEVPAIVKTIVEQCNKVKTYVSSGKINDLPKDLLPSQDIDMIHDIFSSYSPNYQFAKGSIYYDCKVNALKHLKVFYKLSSMCEILQGK</sequence>
<organism evidence="1 2">
    <name type="scientific">Rhizopus azygosporus</name>
    <name type="common">Rhizopus microsporus var. azygosporus</name>
    <dbReference type="NCBI Taxonomy" id="86630"/>
    <lineage>
        <taxon>Eukaryota</taxon>
        <taxon>Fungi</taxon>
        <taxon>Fungi incertae sedis</taxon>
        <taxon>Mucoromycota</taxon>
        <taxon>Mucoromycotina</taxon>
        <taxon>Mucoromycetes</taxon>
        <taxon>Mucorales</taxon>
        <taxon>Mucorineae</taxon>
        <taxon>Rhizopodaceae</taxon>
        <taxon>Rhizopus</taxon>
    </lineage>
</organism>
<proteinExistence type="predicted"/>
<keyword evidence="2" id="KW-1185">Reference proteome</keyword>
<evidence type="ECO:0000313" key="2">
    <source>
        <dbReference type="Proteomes" id="UP000252139"/>
    </source>
</evidence>
<comment type="caution">
    <text evidence="1">The sequence shown here is derived from an EMBL/GenBank/DDBJ whole genome shotgun (WGS) entry which is preliminary data.</text>
</comment>
<dbReference type="OrthoDB" id="2233735at2759"/>
<dbReference type="AlphaFoldDB" id="A0A367K1G0"/>
<accession>A0A367K1G0</accession>
<name>A0A367K1G0_RHIAZ</name>
<dbReference type="Proteomes" id="UP000252139">
    <property type="component" value="Unassembled WGS sequence"/>
</dbReference>
<evidence type="ECO:0000313" key="1">
    <source>
        <dbReference type="EMBL" id="RCH96043.1"/>
    </source>
</evidence>
<gene>
    <name evidence="1" type="ORF">CU097_011726</name>
</gene>
<protein>
    <submittedName>
        <fullName evidence="1">Uncharacterized protein</fullName>
    </submittedName>
</protein>
<dbReference type="EMBL" id="PJQL01000407">
    <property type="protein sequence ID" value="RCH96043.1"/>
    <property type="molecule type" value="Genomic_DNA"/>
</dbReference>